<protein>
    <submittedName>
        <fullName evidence="5">Type II/IV secretion system protein</fullName>
    </submittedName>
</protein>
<evidence type="ECO:0000313" key="6">
    <source>
        <dbReference type="Proteomes" id="UP000257067"/>
    </source>
</evidence>
<dbReference type="InterPro" id="IPR001482">
    <property type="entry name" value="T2SS/T4SS_dom"/>
</dbReference>
<dbReference type="SUPFAM" id="SSF52540">
    <property type="entry name" value="P-loop containing nucleoside triphosphate hydrolases"/>
    <property type="match status" value="1"/>
</dbReference>
<dbReference type="RefSeq" id="WP_104724829.1">
    <property type="nucleotide sequence ID" value="NZ_FZNE01000008.1"/>
</dbReference>
<dbReference type="CDD" id="cd01129">
    <property type="entry name" value="PulE-GspE-like"/>
    <property type="match status" value="1"/>
</dbReference>
<dbReference type="GO" id="GO:0005524">
    <property type="term" value="F:ATP binding"/>
    <property type="evidence" value="ECO:0007669"/>
    <property type="project" value="UniProtKB-KW"/>
</dbReference>
<keyword evidence="6" id="KW-1185">Reference proteome</keyword>
<evidence type="ECO:0000256" key="3">
    <source>
        <dbReference type="ARBA" id="ARBA00022840"/>
    </source>
</evidence>
<name>A0A3D8ITB5_9HELI</name>
<dbReference type="Pfam" id="PF00437">
    <property type="entry name" value="T2SSE"/>
    <property type="match status" value="1"/>
</dbReference>
<dbReference type="GO" id="GO:0005886">
    <property type="term" value="C:plasma membrane"/>
    <property type="evidence" value="ECO:0007669"/>
    <property type="project" value="TreeGrafter"/>
</dbReference>
<keyword evidence="3" id="KW-0067">ATP-binding</keyword>
<organism evidence="5 6">
    <name type="scientific">Helicobacter cholecystus</name>
    <dbReference type="NCBI Taxonomy" id="45498"/>
    <lineage>
        <taxon>Bacteria</taxon>
        <taxon>Pseudomonadati</taxon>
        <taxon>Campylobacterota</taxon>
        <taxon>Epsilonproteobacteria</taxon>
        <taxon>Campylobacterales</taxon>
        <taxon>Helicobacteraceae</taxon>
        <taxon>Helicobacter</taxon>
    </lineage>
</organism>
<evidence type="ECO:0000259" key="4">
    <source>
        <dbReference type="Pfam" id="PF00437"/>
    </source>
</evidence>
<evidence type="ECO:0000256" key="1">
    <source>
        <dbReference type="ARBA" id="ARBA00006611"/>
    </source>
</evidence>
<feature type="domain" description="Bacterial type II secretion system protein E" evidence="4">
    <location>
        <begin position="81"/>
        <end position="452"/>
    </location>
</feature>
<evidence type="ECO:0000256" key="2">
    <source>
        <dbReference type="ARBA" id="ARBA00022741"/>
    </source>
</evidence>
<dbReference type="GO" id="GO:0016887">
    <property type="term" value="F:ATP hydrolysis activity"/>
    <property type="evidence" value="ECO:0007669"/>
    <property type="project" value="TreeGrafter"/>
</dbReference>
<comment type="similarity">
    <text evidence="1">Belongs to the GSP E family.</text>
</comment>
<dbReference type="AlphaFoldDB" id="A0A3D8ITB5"/>
<dbReference type="PANTHER" id="PTHR30258:SF1">
    <property type="entry name" value="PROTEIN TRANSPORT PROTEIN HOFB HOMOLOG"/>
    <property type="match status" value="1"/>
</dbReference>
<proteinExistence type="inferred from homology"/>
<reference evidence="5 6" key="1">
    <citation type="submission" date="2018-04" db="EMBL/GenBank/DDBJ databases">
        <title>Novel Campyloabacter and Helicobacter Species and Strains.</title>
        <authorList>
            <person name="Mannion A.J."/>
            <person name="Shen Z."/>
            <person name="Fox J.G."/>
        </authorList>
    </citation>
    <scope>NUCLEOTIDE SEQUENCE [LARGE SCALE GENOMIC DNA]</scope>
    <source>
        <strain evidence="5 6">ATCC 700242</strain>
    </source>
</reference>
<dbReference type="EMBL" id="NXLU01000011">
    <property type="protein sequence ID" value="RDU68145.1"/>
    <property type="molecule type" value="Genomic_DNA"/>
</dbReference>
<accession>A0A3D8ITB5</accession>
<gene>
    <name evidence="5" type="ORF">CQA62_06435</name>
</gene>
<dbReference type="OrthoDB" id="9805147at2"/>
<sequence>MVYYPLLPLEICKKLKTFPCSLTPPQIATIEQFNIPFILDFLPQEFRNADIKLITQEKLDQILKSQERLENIEEICQCIAQDEDLAIQKLLYYFLSQAIELNASDIHFQTLQEYVDVKVRIDGDLREFSVLPLEYFSLLSSFIKLECLLDIHEIRKPQDGKFSTNFEGRDFDFRVSTIPTIKGESLVIRILYKDTKEKTLQELGFSHQIQQILHAPYGLILVTGPTGSGKSTTLYSMLHALKDSSKKIITIEDPVEYDVKELTQIAINEKYGFGFQEALRSILRQDPDMIMVGETRDEETLSLLIRASLTGHLVFSTLHTNDALSTIQRLSDMRAKPYLIASLLHLIISQRLLPKLCPHCKTSLRVSNLPDKYKDCTFYTSKGCNKCNHKGYSGRILIYESLIIDEKLRELIHNHAPREKFTSYLKEKQFQTLFDHALQKSLNGELCIKEALHFYEDTL</sequence>
<dbReference type="Gene3D" id="3.40.50.300">
    <property type="entry name" value="P-loop containing nucleotide triphosphate hydrolases"/>
    <property type="match status" value="1"/>
</dbReference>
<dbReference type="Gene3D" id="3.30.450.90">
    <property type="match status" value="1"/>
</dbReference>
<dbReference type="Proteomes" id="UP000257067">
    <property type="component" value="Unassembled WGS sequence"/>
</dbReference>
<evidence type="ECO:0000313" key="5">
    <source>
        <dbReference type="EMBL" id="RDU68145.1"/>
    </source>
</evidence>
<keyword evidence="2" id="KW-0547">Nucleotide-binding</keyword>
<comment type="caution">
    <text evidence="5">The sequence shown here is derived from an EMBL/GenBank/DDBJ whole genome shotgun (WGS) entry which is preliminary data.</text>
</comment>
<dbReference type="PANTHER" id="PTHR30258">
    <property type="entry name" value="TYPE II SECRETION SYSTEM PROTEIN GSPE-RELATED"/>
    <property type="match status" value="1"/>
</dbReference>
<dbReference type="InterPro" id="IPR027417">
    <property type="entry name" value="P-loop_NTPase"/>
</dbReference>